<reference evidence="16" key="2">
    <citation type="journal article" date="2016" name="J. Gen. Virol.">
        <title>Highly diverse posaviruses in swine faeces are aquatic in origin.</title>
        <authorList>
            <person name="Hause B.M."/>
            <person name="Palinski R."/>
            <person name="Hesse R."/>
            <person name="Anderson G."/>
        </authorList>
    </citation>
    <scope>NUCLEOTIDE SEQUENCE</scope>
    <source>
        <strain evidence="16">11038</strain>
    </source>
</reference>
<reference evidence="16" key="1">
    <citation type="submission" date="2015-09" db="EMBL/GenBank/DDBJ databases">
        <authorList>
            <person name="Jackson K.R."/>
            <person name="Lunt B.L."/>
            <person name="Fisher J.N.B."/>
            <person name="Gardner A.V."/>
            <person name="Bailey M.E."/>
            <person name="Deus L.M."/>
            <person name="Earl A.S."/>
            <person name="Gibby P.D."/>
            <person name="Hartmann K.A."/>
            <person name="Liu J.E."/>
            <person name="Manci A.M."/>
            <person name="Nielsen D.A."/>
            <person name="Solomon M.B."/>
            <person name="Breakwell D.P."/>
            <person name="Burnett S.H."/>
            <person name="Grose J.H."/>
        </authorList>
    </citation>
    <scope>NUCLEOTIDE SEQUENCE</scope>
    <source>
        <strain evidence="16">11038</strain>
    </source>
</reference>
<dbReference type="InterPro" id="IPR009003">
    <property type="entry name" value="Peptidase_S1_PA"/>
</dbReference>
<feature type="transmembrane region" description="Helical" evidence="13">
    <location>
        <begin position="2137"/>
        <end position="2156"/>
    </location>
</feature>
<dbReference type="GO" id="GO:0003724">
    <property type="term" value="F:RNA helicase activity"/>
    <property type="evidence" value="ECO:0007669"/>
    <property type="project" value="InterPro"/>
</dbReference>
<accession>A0A166HRI0</accession>
<dbReference type="Pfam" id="PF00680">
    <property type="entry name" value="RdRP_1"/>
    <property type="match status" value="1"/>
</dbReference>
<dbReference type="SUPFAM" id="SSF50494">
    <property type="entry name" value="Trypsin-like serine proteases"/>
    <property type="match status" value="1"/>
</dbReference>
<dbReference type="InterPro" id="IPR007094">
    <property type="entry name" value="RNA-dir_pol_PSvirus"/>
</dbReference>
<dbReference type="InterPro" id="IPR043502">
    <property type="entry name" value="DNA/RNA_pol_sf"/>
</dbReference>
<evidence type="ECO:0000256" key="1">
    <source>
        <dbReference type="ARBA" id="ARBA00004328"/>
    </source>
</evidence>
<dbReference type="GO" id="GO:0003968">
    <property type="term" value="F:RNA-directed RNA polymerase activity"/>
    <property type="evidence" value="ECO:0007669"/>
    <property type="project" value="UniProtKB-KW"/>
</dbReference>
<keyword evidence="13" id="KW-1133">Transmembrane helix</keyword>
<dbReference type="Pfam" id="PF00910">
    <property type="entry name" value="RNA_helicase"/>
    <property type="match status" value="1"/>
</dbReference>
<keyword evidence="11" id="KW-0693">Viral RNA replication</keyword>
<dbReference type="EMBL" id="KT833075">
    <property type="protein sequence ID" value="ANA09096.1"/>
    <property type="molecule type" value="Genomic_RNA"/>
</dbReference>
<dbReference type="Gene3D" id="2.60.120.20">
    <property type="match status" value="2"/>
</dbReference>
<feature type="compositionally biased region" description="Acidic residues" evidence="12">
    <location>
        <begin position="1148"/>
        <end position="1166"/>
    </location>
</feature>
<dbReference type="CDD" id="cd23169">
    <property type="entry name" value="ps-ssRNAv-Picornavirales"/>
    <property type="match status" value="1"/>
</dbReference>
<evidence type="ECO:0000256" key="9">
    <source>
        <dbReference type="ARBA" id="ARBA00022840"/>
    </source>
</evidence>
<keyword evidence="13" id="KW-0472">Membrane</keyword>
<evidence type="ECO:0000313" key="16">
    <source>
        <dbReference type="EMBL" id="ANA09096.1"/>
    </source>
</evidence>
<dbReference type="GO" id="GO:0006351">
    <property type="term" value="P:DNA-templated transcription"/>
    <property type="evidence" value="ECO:0007669"/>
    <property type="project" value="InterPro"/>
</dbReference>
<feature type="non-terminal residue" evidence="16">
    <location>
        <position position="3679"/>
    </location>
</feature>
<evidence type="ECO:0000256" key="13">
    <source>
        <dbReference type="SAM" id="Phobius"/>
    </source>
</evidence>
<keyword evidence="13" id="KW-0812">Transmembrane</keyword>
<feature type="transmembrane region" description="Helical" evidence="13">
    <location>
        <begin position="2070"/>
        <end position="2094"/>
    </location>
</feature>
<keyword evidence="9" id="KW-0067">ATP-binding</keyword>
<evidence type="ECO:0000256" key="4">
    <source>
        <dbReference type="ARBA" id="ARBA00022679"/>
    </source>
</evidence>
<dbReference type="SUPFAM" id="SSF88633">
    <property type="entry name" value="Positive stranded ssRNA viruses"/>
    <property type="match status" value="2"/>
</dbReference>
<keyword evidence="8" id="KW-0788">Thiol protease</keyword>
<feature type="non-terminal residue" evidence="16">
    <location>
        <position position="1"/>
    </location>
</feature>
<keyword evidence="3" id="KW-0645">Protease</keyword>
<proteinExistence type="predicted"/>
<comment type="subcellular location">
    <subcellularLocation>
        <location evidence="1">Virion</location>
    </subcellularLocation>
</comment>
<dbReference type="PROSITE" id="PS51218">
    <property type="entry name" value="SF3_HELICASE_2"/>
    <property type="match status" value="1"/>
</dbReference>
<dbReference type="SUPFAM" id="SSF56672">
    <property type="entry name" value="DNA/RNA polymerases"/>
    <property type="match status" value="1"/>
</dbReference>
<keyword evidence="4" id="KW-0808">Transferase</keyword>
<dbReference type="InterPro" id="IPR000605">
    <property type="entry name" value="Helicase_SF3_ssDNA/RNA_vir"/>
</dbReference>
<evidence type="ECO:0000256" key="2">
    <source>
        <dbReference type="ARBA" id="ARBA00022484"/>
    </source>
</evidence>
<dbReference type="GO" id="GO:0039694">
    <property type="term" value="P:viral RNA genome replication"/>
    <property type="evidence" value="ECO:0007669"/>
    <property type="project" value="InterPro"/>
</dbReference>
<protein>
    <submittedName>
        <fullName evidence="16">Polyprotein</fullName>
    </submittedName>
</protein>
<keyword evidence="2" id="KW-0696">RNA-directed RNA polymerase</keyword>
<keyword evidence="6" id="KW-0547">Nucleotide-binding</keyword>
<dbReference type="InterPro" id="IPR043128">
    <property type="entry name" value="Rev_trsase/Diguanyl_cyclase"/>
</dbReference>
<evidence type="ECO:0000256" key="7">
    <source>
        <dbReference type="ARBA" id="ARBA00022801"/>
    </source>
</evidence>
<evidence type="ECO:0000256" key="3">
    <source>
        <dbReference type="ARBA" id="ARBA00022670"/>
    </source>
</evidence>
<keyword evidence="5" id="KW-0548">Nucleotidyltransferase</keyword>
<dbReference type="InterPro" id="IPR001205">
    <property type="entry name" value="RNA-dir_pol_C"/>
</dbReference>
<keyword evidence="7" id="KW-0378">Hydrolase</keyword>
<evidence type="ECO:0000256" key="11">
    <source>
        <dbReference type="ARBA" id="ARBA00022953"/>
    </source>
</evidence>
<evidence type="ECO:0000256" key="5">
    <source>
        <dbReference type="ARBA" id="ARBA00022695"/>
    </source>
</evidence>
<feature type="domain" description="SF3 helicase" evidence="15">
    <location>
        <begin position="624"/>
        <end position="789"/>
    </location>
</feature>
<evidence type="ECO:0000259" key="14">
    <source>
        <dbReference type="PROSITE" id="PS50507"/>
    </source>
</evidence>
<dbReference type="GO" id="GO:0008234">
    <property type="term" value="F:cysteine-type peptidase activity"/>
    <property type="evidence" value="ECO:0007669"/>
    <property type="project" value="UniProtKB-KW"/>
</dbReference>
<dbReference type="GO" id="GO:0006508">
    <property type="term" value="P:proteolysis"/>
    <property type="evidence" value="ECO:0007669"/>
    <property type="project" value="UniProtKB-KW"/>
</dbReference>
<feature type="domain" description="RdRp catalytic" evidence="14">
    <location>
        <begin position="2624"/>
        <end position="2748"/>
    </location>
</feature>
<dbReference type="Gene3D" id="2.40.10.10">
    <property type="entry name" value="Trypsin-like serine proteases"/>
    <property type="match status" value="1"/>
</dbReference>
<dbReference type="InterPro" id="IPR014759">
    <property type="entry name" value="Helicase_SF3_ssRNA_vir"/>
</dbReference>
<evidence type="ECO:0000259" key="15">
    <source>
        <dbReference type="PROSITE" id="PS51218"/>
    </source>
</evidence>
<sequence>QISPTDVMSIVSSSTENVVQNLGSSLCDILAHTKTSVTKRSYVPGSSLLSGGETPSAFSKFLSSATPSSVPRSYSHLYAALCANPLYVTNYIPVCKLSEAYVEYLQLISDVQKNLRYFPGPLPERHTVMLRRPLRNPSDAAAELESNYLKRNSSLSASVTPIMRAIESDWLPFGDSVKVISSTMLDWEVEPPISRSGLNKLDPKLFWLLARTQIINLLGIDTDSPAMDNHVAQVMIRTNPLRAIALEKSLEVIIRNATIIPVLQERPLLELIELVLYTFETGEVLYLSQDEFVTLNCFIIQPEDSTDPFISSIFEGLFSLMKREAYIPDDAIEFEVTEETSTMINLDNQTPEQLQKLKEQLEKKLDPDSDKVNIEKQGWWSKLWTKVKSFFSRNTTDKIADVASDTVLATIKATLSKIWTGCMNGLFSLYNFLADNAEMIAWVFIALTATYLISYLFYTSSDYDSTFCRSLFSPVQRILHFKTSAIRPESMDPIPALVTTLSTPFVVAASTTYHSNPVTILRDVATCITAAEKSSNTFISAIQALPGALRRVFTKWFDPEHYLTKSESMALEHTISTLAQYLSSPSICQTTEFITFFDEVFQRINPLVRRTTLSRQTAALWNKVTAFHSASFIKAKAGTFRFEPYYIHVVGDPGSGKSLLAPKLALETASIIIDNPTVCATDLDLTNYGGQDIIFVDELATINPTPDQMNNFLEMVSCLPFFPDLPSLEAHGTGGQKGTPMNALMVVTSGNYTHINMNSEMIEHAYNRRISMIVKFCPKHDVKLRPSEWTNADDIASIVDRDLDIYFGTPDYNGNVTFKRASRWVDLITELRMDLENKYQVHATMKHALGYHDSREIALANIDEIRTDIQDSLDELSSYMTENLEDEIDVPELPDPKDIRIEAANLWDILYEALTTKKGALNYLDSFGVDTNTAARNIKSLLKNVQWTHNVHPKYLFAVEMAFELLARNPTVFTDPAWSECYKYLSLTDDGFSNSIMRAILLRDPKGVKSSLAPLITDKYTSNQSITQYLRDHRLTWAEEPKYETQICFSDWGDMLGCATADFGISRFVHIFGPETTEFALSRATIFPDDTDLARAYKTWYEENHLAVPQDVLDRIADADAEEQRQLEAEKQAATLGDPPKVPTMQEVVEEQESSDDMDAFFEEEPPSQPLTQPGIVVTLDQSTPTTSPAVVPTATHVVLATPNSTDDIHETKTVQPDIASGLANMSNFVPLDGVDNQPSESEDSDFSTASSTDSVRCTYAQVVKGRPQEEVLTEINTLASELYNTYGCPEIELKTLKKLPKPSKPLHMCAPIEIMDGDPVDPTSLTVYLREIQIPDGYWALQKVQASHSVISADCYSTQTTCYAGYKYYVVSTVPTAQGAFYNSAQVMGFTKTLLSLRNVSNTGYRKPILGCMAKYLAPMDFVSTETLNAVLSYMSAQEASQANTLVTMMTTVTPEASDVIYWQEQIKAFVRGSAEQCIKECDLARPVHLSLRNIGGSTHVIAKATLAAGKFISLGLEKEAPRDLSLIVKRLYSALKSQIAPEQFSKYLVADKTMIIANEDYLSFMANSAIKDSRICVGEDTTTWGPMMKFKAGLLVNEHTARALSPKNRIDQINRSAVRSLMRQCPSLVVQIMLEALPHYDFDYDPLPIMGDADRNIVDCFWEARYDHFLKALVHKFGLSATENILKTANQKKWKESDLPTLLPSYETITTCALDFGGAMVSYLNIDYPPDTVEGNHSDLFKKASKLHYDKDDDMPSFYQYAKSPKKKDMYIVNWVAIVPYLEEGSEDIEYEHIIVSSFGFYFLKMFPCLQLETRTYYFQSSFLVPDHQSAKWQDLTNAQKILNEAGAMFANNGLASRPTVSATNLISKLTGGKVGSWNLEMYLRCLSKTQTFADYISEPVSCATMLRHNYYAPENRTQVTPLRPSVVSTAVGADIPYDPDLTRQLTDALQVTRLTGKSKHLISGATLNDMVTTNSLMNIARSGLKLSNTLEIRDGFKKDKKKTYASIVKSVSTVMPDLKAELAFQSYMTRPKKVLQQLKEKKTSKYPDALERAIATKELHSTLYDKFLYGFKIFSIMTIACSLVWSLTIWLRKRPIRAETPIAPHGVDMLMEQDPRISYPSLQILEPSRMIVRFYSGCLAFYAIQFAMDLFVMNHHVYRTVKDSFNSSSNWFFSHSFYGRKSDAVTIDLEHPGFYPVLEDEPNDLIVVKIRIPQCYFVKQQSSAFVSSRDLMRASEDQSHYEVVVAPDARLSRATLQRSGNIVHTSTSQHVVYYSETQRGDCGLPVIISKGLLANQILGIHYASSEAKFDSPQRICFATIVTQEFLKSAYDKYVNSKLRSEGPSLKEVACSDTDINFANSLQEQNVYDLRILPAKSRVHIPDKTAYTETTCCNLAEQVIGPRPEVPAILSTSDPRSGGVDPVKMNILALNDNPALSCPYDATTLTTVADELTQHLLKFKPLAVEKRILSAEEAVFGIPGVLGPMDLDASPGYDLMKTNPGTHKKDFCDSANHTIDGSLVMEVEAKLARMKDGFPAYEPGENILVMYLKDELARVAKVEEKRTRAIYCNDFVGGILFRRLCGGFLAYYYRNRVRNNSAVATNMLSADVTVYLQHLTSGFSQYKFVMGDYKGFDQHYHPAFQKKAYAVFCKCVRSLCPEVPQTLLTSLLNHDVYPTVVAGPFSFRTVCAHFSGCCFTTIINNIMNELYMRYCFRKLYPRLDFDTNIHCLFYGDDHLLCMDKDMDFPFSYIQATLAKLGQVYTPASKTATSPDYFYNISDLLFCSSKFVPRHGVYVGVLDDKVSKRLFYYTKAGATLEDKVNRFMAYKSIVAGGSREQYLEYLGWCKTLLSSDTDYPPCCFVDTQTSDRERAFYAGTFDLSHPAFVSIDTIRPESQLPTAPLYYPASDQPPTVTMATHIVESNTPDSTQTSSTLVPYAANAHPQDIPLTAANNVKRDSFVVESSMDSGYILKSYAIPNHLLKIAEDKSTQTLGLKSFQLVRFNLDVLFMLVSNVTVCAKLAAVFVPFKKSSEFRVGSKFPLTSYRWLPYIDMYPDNNTLYDFNVPFCCPQTLQHSSELVSDDKYWGTLVVFIVSHISKPNQLGNVPISAMATIDVTVFTGLKAVFNTLPKPVYRPEALEAVSDILRATETAGEVTAEASKAVRETLAKYLWGCDEFTINNKSIAVYQKFPGFANASGVTPTNTLDILPTSRTVQHVLLTDPESMWVNKILEIPFYVKTFAWNAEQARDTVLLEVPLASIFSTAGSAVPLNVVLLNLCYLYHVDFEFTVEVIKTPYHNGALRMTVSYDGKPDRAQFSSYTGSAFVVDKETIFKFSVPYNSTLEYLRSVDTFPPDTRWDDPRYCMGWFTVSVETPLKLTALVSTEIECILHVGFSHFYGVYPRSFEPFTSDSSYIRFESQLPVEGETGPAQEPTSLDAGHSEQVDNKIELPNPEYKQPARQQATEHANTFKPHNYYTENSGKKFEYSLSSLLAFEKRFKRLPAPAIIPVKDASLPEAYGLWEIDYLSCLTFKDWFASYAGSFELRIVYSGNVIPSVYCLPMPPVEDQNSNFFPSFALVPDLKTQLGSSVTLSTAGAPLPAMDLPTPVGNGIWYVDVTIPFVVQENVAMLHSDTTYATSASHKVYLVAAKSISLFVYARVADDFAYHYHTLPPLYSVTKAPI</sequence>
<evidence type="ECO:0000256" key="12">
    <source>
        <dbReference type="SAM" id="MobiDB-lite"/>
    </source>
</evidence>
<dbReference type="PROSITE" id="PS50507">
    <property type="entry name" value="RDRP_SSRNA_POS"/>
    <property type="match status" value="1"/>
</dbReference>
<evidence type="ECO:0000256" key="10">
    <source>
        <dbReference type="ARBA" id="ARBA00022844"/>
    </source>
</evidence>
<dbReference type="Gene3D" id="3.30.70.270">
    <property type="match status" value="1"/>
</dbReference>
<dbReference type="CDD" id="cd01120">
    <property type="entry name" value="RecA-like_superfamily"/>
    <property type="match status" value="1"/>
</dbReference>
<dbReference type="InterPro" id="IPR029053">
    <property type="entry name" value="Viral_coat"/>
</dbReference>
<keyword evidence="10" id="KW-0946">Virion</keyword>
<name>A0A166HRI0_9VIRU</name>
<evidence type="ECO:0000256" key="6">
    <source>
        <dbReference type="ARBA" id="ARBA00022741"/>
    </source>
</evidence>
<dbReference type="GO" id="GO:0005524">
    <property type="term" value="F:ATP binding"/>
    <property type="evidence" value="ECO:0007669"/>
    <property type="project" value="UniProtKB-KW"/>
</dbReference>
<evidence type="ECO:0000256" key="8">
    <source>
        <dbReference type="ARBA" id="ARBA00022807"/>
    </source>
</evidence>
<feature type="region of interest" description="Disordered" evidence="12">
    <location>
        <begin position="1130"/>
        <end position="1174"/>
    </location>
</feature>
<dbReference type="GO" id="GO:0044423">
    <property type="term" value="C:virion component"/>
    <property type="evidence" value="ECO:0007669"/>
    <property type="project" value="UniProtKB-KW"/>
</dbReference>
<dbReference type="InterPro" id="IPR043504">
    <property type="entry name" value="Peptidase_S1_PA_chymotrypsin"/>
</dbReference>
<dbReference type="GO" id="GO:0003723">
    <property type="term" value="F:RNA binding"/>
    <property type="evidence" value="ECO:0007669"/>
    <property type="project" value="InterPro"/>
</dbReference>
<organism evidence="16">
    <name type="scientific">Posavirus strain 11038</name>
    <dbReference type="NCBI Taxonomy" id="1828540"/>
    <lineage>
        <taxon>Viruses</taxon>
        <taxon>Riboviria</taxon>
        <taxon>Orthornavirae</taxon>
        <taxon>Pisuviricota</taxon>
        <taxon>Pisoniviricetes</taxon>
        <taxon>Picornavirales</taxon>
        <taxon>Posavirus</taxon>
    </lineage>
</organism>